<dbReference type="Gene3D" id="1.10.3680.10">
    <property type="entry name" value="TerB-like"/>
    <property type="match status" value="1"/>
</dbReference>
<dbReference type="Proteomes" id="UP001168528">
    <property type="component" value="Unassembled WGS sequence"/>
</dbReference>
<evidence type="ECO:0000259" key="1">
    <source>
        <dbReference type="Pfam" id="PF05099"/>
    </source>
</evidence>
<name>A0ABT8R4J3_9BACT</name>
<dbReference type="InterPro" id="IPR007791">
    <property type="entry name" value="DjlA_N"/>
</dbReference>
<dbReference type="EMBL" id="JAUKPO010000002">
    <property type="protein sequence ID" value="MDO1445677.1"/>
    <property type="molecule type" value="Genomic_DNA"/>
</dbReference>
<organism evidence="2 3">
    <name type="scientific">Rhodocytophaga aerolata</name>
    <dbReference type="NCBI Taxonomy" id="455078"/>
    <lineage>
        <taxon>Bacteria</taxon>
        <taxon>Pseudomonadati</taxon>
        <taxon>Bacteroidota</taxon>
        <taxon>Cytophagia</taxon>
        <taxon>Cytophagales</taxon>
        <taxon>Rhodocytophagaceae</taxon>
        <taxon>Rhodocytophaga</taxon>
    </lineage>
</organism>
<reference evidence="2" key="1">
    <citation type="submission" date="2023-07" db="EMBL/GenBank/DDBJ databases">
        <title>The genome sequence of Rhodocytophaga aerolata KACC 12507.</title>
        <authorList>
            <person name="Zhang X."/>
        </authorList>
    </citation>
    <scope>NUCLEOTIDE SEQUENCE</scope>
    <source>
        <strain evidence="2">KACC 12507</strain>
    </source>
</reference>
<evidence type="ECO:0000313" key="2">
    <source>
        <dbReference type="EMBL" id="MDO1445677.1"/>
    </source>
</evidence>
<proteinExistence type="predicted"/>
<comment type="caution">
    <text evidence="2">The sequence shown here is derived from an EMBL/GenBank/DDBJ whole genome shotgun (WGS) entry which is preliminary data.</text>
</comment>
<dbReference type="SUPFAM" id="SSF158682">
    <property type="entry name" value="TerB-like"/>
    <property type="match status" value="1"/>
</dbReference>
<keyword evidence="3" id="KW-1185">Reference proteome</keyword>
<dbReference type="InterPro" id="IPR029024">
    <property type="entry name" value="TerB-like"/>
</dbReference>
<evidence type="ECO:0000313" key="3">
    <source>
        <dbReference type="Proteomes" id="UP001168528"/>
    </source>
</evidence>
<dbReference type="Pfam" id="PF05099">
    <property type="entry name" value="TerB"/>
    <property type="match status" value="1"/>
</dbReference>
<sequence length="139" mass="15910">MDSLQHISRKGKSYIKQLLQVAMADGHLDAHEINNLMQIAKRMDITEEEVQDIRNNMDKVPFTPPKGTKDTFRLLFDLVWMMMIDGNVIGNEMRVCQSLAMQMGFAPETITDLAGFIRQHIAKGVPAEEIYQKLEQMLT</sequence>
<dbReference type="RefSeq" id="WP_302036478.1">
    <property type="nucleotide sequence ID" value="NZ_JAUKPO010000002.1"/>
</dbReference>
<accession>A0ABT8R4J3</accession>
<gene>
    <name evidence="2" type="ORF">Q0590_05420</name>
</gene>
<protein>
    <recommendedName>
        <fullName evidence="1">Co-chaperone DjlA N-terminal domain-containing protein</fullName>
    </recommendedName>
</protein>
<feature type="domain" description="Co-chaperone DjlA N-terminal" evidence="1">
    <location>
        <begin position="14"/>
        <end position="54"/>
    </location>
</feature>